<reference evidence="3" key="2">
    <citation type="submission" date="2020-11" db="EMBL/GenBank/DDBJ databases">
        <authorList>
            <person name="McCartney M.A."/>
            <person name="Auch B."/>
            <person name="Kono T."/>
            <person name="Mallez S."/>
            <person name="Becker A."/>
            <person name="Gohl D.M."/>
            <person name="Silverstein K.A.T."/>
            <person name="Koren S."/>
            <person name="Bechman K.B."/>
            <person name="Herman A."/>
            <person name="Abrahante J.E."/>
            <person name="Garbe J."/>
        </authorList>
    </citation>
    <scope>NUCLEOTIDE SEQUENCE</scope>
    <source>
        <strain evidence="3">Duluth1</strain>
        <tissue evidence="3">Whole animal</tissue>
    </source>
</reference>
<comment type="caution">
    <text evidence="3">The sequence shown here is derived from an EMBL/GenBank/DDBJ whole genome shotgun (WGS) entry which is preliminary data.</text>
</comment>
<evidence type="ECO:0000313" key="4">
    <source>
        <dbReference type="Proteomes" id="UP000828390"/>
    </source>
</evidence>
<sequence>MFSVRSSQGENITELTSVYYETLCVSGVNGSSCSSKTFLQKHIEDSLAAKTDSQQARFRKEYNITVRSQVDVQLAFLLVSLVLITCLFTCYKGRVHVRVVGTSVVLLSVAVTLMYHKLFEIYIQLSFAAWYSAINHGYIGISYSSVLYSIAFVLTLILVIITLVQILNIFKSMHRRIQSPEKKSTDLYEDVRYLRWCLRKHENCPKNRLHSKPRDRVDSTKEKTPPTKPVVKQEKVTVAELLRKSKYEEEYDQTMEVSMEVSDLQSRVARRLPGGTQQCAEVVTNIARHVSYCSEESLENDQALSSSEHDNATKSSDGIFFRDHAEELTHVVKEPTLEHQYNTVPRLKKKCAVRDNSTVLNGATKKESYSLESMDMEFLNSPKQNPSKKPSCAKTGTKLTYDINDLKKTLSETQLILDHLRQRKGTKPDSESTTIATENEIGKQERAPAEAGHKVRPVLRSAVRQNHVRSKRISKNLLYSADDKVETETQPL</sequence>
<evidence type="ECO:0000313" key="3">
    <source>
        <dbReference type="EMBL" id="KAH3771789.1"/>
    </source>
</evidence>
<keyword evidence="4" id="KW-1185">Reference proteome</keyword>
<accession>A0A9D4E103</accession>
<proteinExistence type="predicted"/>
<protein>
    <submittedName>
        <fullName evidence="3">Uncharacterized protein</fullName>
    </submittedName>
</protein>
<dbReference type="Proteomes" id="UP000828390">
    <property type="component" value="Unassembled WGS sequence"/>
</dbReference>
<dbReference type="AlphaFoldDB" id="A0A9D4E103"/>
<feature type="compositionally biased region" description="Basic and acidic residues" evidence="1">
    <location>
        <begin position="212"/>
        <end position="230"/>
    </location>
</feature>
<keyword evidence="2" id="KW-1133">Transmembrane helix</keyword>
<evidence type="ECO:0000256" key="1">
    <source>
        <dbReference type="SAM" id="MobiDB-lite"/>
    </source>
</evidence>
<dbReference type="OrthoDB" id="10671006at2759"/>
<reference evidence="3" key="1">
    <citation type="journal article" date="2019" name="bioRxiv">
        <title>The Genome of the Zebra Mussel, Dreissena polymorpha: A Resource for Invasive Species Research.</title>
        <authorList>
            <person name="McCartney M.A."/>
            <person name="Auch B."/>
            <person name="Kono T."/>
            <person name="Mallez S."/>
            <person name="Zhang Y."/>
            <person name="Obille A."/>
            <person name="Becker A."/>
            <person name="Abrahante J.E."/>
            <person name="Garbe J."/>
            <person name="Badalamenti J.P."/>
            <person name="Herman A."/>
            <person name="Mangelson H."/>
            <person name="Liachko I."/>
            <person name="Sullivan S."/>
            <person name="Sone E.D."/>
            <person name="Koren S."/>
            <person name="Silverstein K.A.T."/>
            <person name="Beckman K.B."/>
            <person name="Gohl D.M."/>
        </authorList>
    </citation>
    <scope>NUCLEOTIDE SEQUENCE</scope>
    <source>
        <strain evidence="3">Duluth1</strain>
        <tissue evidence="3">Whole animal</tissue>
    </source>
</reference>
<feature type="transmembrane region" description="Helical" evidence="2">
    <location>
        <begin position="97"/>
        <end position="115"/>
    </location>
</feature>
<evidence type="ECO:0000256" key="2">
    <source>
        <dbReference type="SAM" id="Phobius"/>
    </source>
</evidence>
<dbReference type="EMBL" id="JAIWYP010000009">
    <property type="protein sequence ID" value="KAH3771789.1"/>
    <property type="molecule type" value="Genomic_DNA"/>
</dbReference>
<feature type="transmembrane region" description="Helical" evidence="2">
    <location>
        <begin position="72"/>
        <end position="90"/>
    </location>
</feature>
<keyword evidence="2" id="KW-0812">Transmembrane</keyword>
<name>A0A9D4E103_DREPO</name>
<organism evidence="3 4">
    <name type="scientific">Dreissena polymorpha</name>
    <name type="common">Zebra mussel</name>
    <name type="synonym">Mytilus polymorpha</name>
    <dbReference type="NCBI Taxonomy" id="45954"/>
    <lineage>
        <taxon>Eukaryota</taxon>
        <taxon>Metazoa</taxon>
        <taxon>Spiralia</taxon>
        <taxon>Lophotrochozoa</taxon>
        <taxon>Mollusca</taxon>
        <taxon>Bivalvia</taxon>
        <taxon>Autobranchia</taxon>
        <taxon>Heteroconchia</taxon>
        <taxon>Euheterodonta</taxon>
        <taxon>Imparidentia</taxon>
        <taxon>Neoheterodontei</taxon>
        <taxon>Myida</taxon>
        <taxon>Dreissenoidea</taxon>
        <taxon>Dreissenidae</taxon>
        <taxon>Dreissena</taxon>
    </lineage>
</organism>
<gene>
    <name evidence="3" type="ORF">DPMN_173118</name>
</gene>
<feature type="transmembrane region" description="Helical" evidence="2">
    <location>
        <begin position="146"/>
        <end position="170"/>
    </location>
</feature>
<feature type="region of interest" description="Disordered" evidence="1">
    <location>
        <begin position="207"/>
        <end position="230"/>
    </location>
</feature>
<keyword evidence="2" id="KW-0472">Membrane</keyword>